<comment type="cofactor">
    <cofactor evidence="1">
        <name>Fe(2+)</name>
        <dbReference type="ChEBI" id="CHEBI:29033"/>
    </cofactor>
</comment>
<evidence type="ECO:0000313" key="8">
    <source>
        <dbReference type="EMBL" id="THG09770.1"/>
    </source>
</evidence>
<dbReference type="Proteomes" id="UP000306102">
    <property type="component" value="Unassembled WGS sequence"/>
</dbReference>
<dbReference type="Pfam" id="PF07063">
    <property type="entry name" value="HGLS"/>
    <property type="match status" value="1"/>
</dbReference>
<proteinExistence type="inferred from homology"/>
<keyword evidence="4" id="KW-0408">Iron</keyword>
<sequence>MQETRPSLYVHIYQASMALISLLEKYHAMALDFSIYHAVSSSVFGSDHIFVASSAFSDAPTIEIIRKYTEISGRGNKHAALASALGSLTWEKPLYSEFQQLARESEYAAWTLVNGYAVNHVTISTHHLKSQLGNIKSLNQFIEESGFKLSSEGGVLKGL</sequence>
<keyword evidence="9" id="KW-1185">Reference proteome</keyword>
<organism evidence="8 9">
    <name type="scientific">Camellia sinensis var. sinensis</name>
    <name type="common">China tea</name>
    <dbReference type="NCBI Taxonomy" id="542762"/>
    <lineage>
        <taxon>Eukaryota</taxon>
        <taxon>Viridiplantae</taxon>
        <taxon>Streptophyta</taxon>
        <taxon>Embryophyta</taxon>
        <taxon>Tracheophyta</taxon>
        <taxon>Spermatophyta</taxon>
        <taxon>Magnoliopsida</taxon>
        <taxon>eudicotyledons</taxon>
        <taxon>Gunneridae</taxon>
        <taxon>Pentapetalae</taxon>
        <taxon>asterids</taxon>
        <taxon>Ericales</taxon>
        <taxon>Theaceae</taxon>
        <taxon>Camellia</taxon>
    </lineage>
</organism>
<evidence type="ECO:0000256" key="5">
    <source>
        <dbReference type="ARBA" id="ARBA00035013"/>
    </source>
</evidence>
<dbReference type="EC" id="1.13.11.93" evidence="6"/>
<dbReference type="AlphaFoldDB" id="A0A4S4E1R9"/>
<keyword evidence="3" id="KW-0560">Oxidoreductase</keyword>
<dbReference type="SMART" id="SM01150">
    <property type="entry name" value="DUF1338"/>
    <property type="match status" value="1"/>
</dbReference>
<dbReference type="PANTHER" id="PTHR31136">
    <property type="entry name" value="DUF1338 DOMAIN-CONTAINING PROTEIN"/>
    <property type="match status" value="1"/>
</dbReference>
<dbReference type="Gene3D" id="3.10.180.50">
    <property type="match status" value="1"/>
</dbReference>
<name>A0A4S4E1R9_CAMSN</name>
<evidence type="ECO:0000313" key="9">
    <source>
        <dbReference type="Proteomes" id="UP000306102"/>
    </source>
</evidence>
<accession>A0A4S4E1R9</accession>
<keyword evidence="2" id="KW-0223">Dioxygenase</keyword>
<evidence type="ECO:0000256" key="4">
    <source>
        <dbReference type="ARBA" id="ARBA00023004"/>
    </source>
</evidence>
<gene>
    <name evidence="8" type="ORF">TEA_019735</name>
</gene>
<evidence type="ECO:0000256" key="6">
    <source>
        <dbReference type="ARBA" id="ARBA00035023"/>
    </source>
</evidence>
<comment type="similarity">
    <text evidence="5">Belongs to the 2-oxoadipate dioxygenase/decarboxylase family.</text>
</comment>
<dbReference type="InterPro" id="IPR009770">
    <property type="entry name" value="HGLS"/>
</dbReference>
<evidence type="ECO:0000256" key="1">
    <source>
        <dbReference type="ARBA" id="ARBA00001954"/>
    </source>
</evidence>
<reference evidence="8 9" key="1">
    <citation type="journal article" date="2018" name="Proc. Natl. Acad. Sci. U.S.A.">
        <title>Draft genome sequence of Camellia sinensis var. sinensis provides insights into the evolution of the tea genome and tea quality.</title>
        <authorList>
            <person name="Wei C."/>
            <person name="Yang H."/>
            <person name="Wang S."/>
            <person name="Zhao J."/>
            <person name="Liu C."/>
            <person name="Gao L."/>
            <person name="Xia E."/>
            <person name="Lu Y."/>
            <person name="Tai Y."/>
            <person name="She G."/>
            <person name="Sun J."/>
            <person name="Cao H."/>
            <person name="Tong W."/>
            <person name="Gao Q."/>
            <person name="Li Y."/>
            <person name="Deng W."/>
            <person name="Jiang X."/>
            <person name="Wang W."/>
            <person name="Chen Q."/>
            <person name="Zhang S."/>
            <person name="Li H."/>
            <person name="Wu J."/>
            <person name="Wang P."/>
            <person name="Li P."/>
            <person name="Shi C."/>
            <person name="Zheng F."/>
            <person name="Jian J."/>
            <person name="Huang B."/>
            <person name="Shan D."/>
            <person name="Shi M."/>
            <person name="Fang C."/>
            <person name="Yue Y."/>
            <person name="Li F."/>
            <person name="Li D."/>
            <person name="Wei S."/>
            <person name="Han B."/>
            <person name="Jiang C."/>
            <person name="Yin Y."/>
            <person name="Xia T."/>
            <person name="Zhang Z."/>
            <person name="Bennetzen J.L."/>
            <person name="Zhao S."/>
            <person name="Wan X."/>
        </authorList>
    </citation>
    <scope>NUCLEOTIDE SEQUENCE [LARGE SCALE GENOMIC DNA]</scope>
    <source>
        <strain evidence="9">cv. Shuchazao</strain>
        <tissue evidence="8">Leaf</tissue>
    </source>
</reference>
<comment type="caution">
    <text evidence="8">The sequence shown here is derived from an EMBL/GenBank/DDBJ whole genome shotgun (WGS) entry which is preliminary data.</text>
</comment>
<dbReference type="PANTHER" id="PTHR31136:SF5">
    <property type="entry name" value="2-OXOADIPATE DIOXYGENASE_DECARBOXYLASE, CHLOROPLASTIC"/>
    <property type="match status" value="1"/>
</dbReference>
<evidence type="ECO:0000256" key="2">
    <source>
        <dbReference type="ARBA" id="ARBA00022964"/>
    </source>
</evidence>
<dbReference type="EMBL" id="SDRB02008277">
    <property type="protein sequence ID" value="THG09770.1"/>
    <property type="molecule type" value="Genomic_DNA"/>
</dbReference>
<protein>
    <recommendedName>
        <fullName evidence="6">2-oxoadipate dioxygenase/decarboxylase</fullName>
        <ecNumber evidence="6">1.13.11.93</ecNumber>
    </recommendedName>
    <alternativeName>
        <fullName evidence="7">2-hydroxyglutarate synthase</fullName>
    </alternativeName>
</protein>
<evidence type="ECO:0000256" key="7">
    <source>
        <dbReference type="ARBA" id="ARBA00035045"/>
    </source>
</evidence>
<dbReference type="GO" id="GO:0051213">
    <property type="term" value="F:dioxygenase activity"/>
    <property type="evidence" value="ECO:0007669"/>
    <property type="project" value="UniProtKB-KW"/>
</dbReference>
<evidence type="ECO:0000256" key="3">
    <source>
        <dbReference type="ARBA" id="ARBA00023002"/>
    </source>
</evidence>